<dbReference type="NCBIfam" id="NF009776">
    <property type="entry name" value="PRK13275.1"/>
    <property type="match status" value="1"/>
</dbReference>
<dbReference type="InterPro" id="IPR013347">
    <property type="entry name" value="MeTrfase_F_su"/>
</dbReference>
<dbReference type="Proteomes" id="UP000000674">
    <property type="component" value="Chromosome"/>
</dbReference>
<dbReference type="STRING" id="349307.Mthe_1380"/>
<keyword evidence="1" id="KW-0812">Transmembrane</keyword>
<proteinExistence type="predicted"/>
<dbReference type="EMBL" id="CP000477">
    <property type="protein sequence ID" value="ABK15155.1"/>
    <property type="molecule type" value="Genomic_DNA"/>
</dbReference>
<dbReference type="AlphaFoldDB" id="A0B8Y1"/>
<evidence type="ECO:0000256" key="1">
    <source>
        <dbReference type="SAM" id="Phobius"/>
    </source>
</evidence>
<dbReference type="GO" id="GO:0015948">
    <property type="term" value="P:methanogenesis"/>
    <property type="evidence" value="ECO:0007669"/>
    <property type="project" value="InterPro"/>
</dbReference>
<keyword evidence="4" id="KW-1185">Reference proteome</keyword>
<dbReference type="KEGG" id="mtp:Mthe_1380"/>
<dbReference type="GeneID" id="4462046"/>
<dbReference type="HOGENOM" id="CLU_188097_0_0_2"/>
<dbReference type="Pfam" id="PF09472">
    <property type="entry name" value="MtrF"/>
    <property type="match status" value="1"/>
</dbReference>
<evidence type="ECO:0000313" key="4">
    <source>
        <dbReference type="Proteomes" id="UP000000674"/>
    </source>
</evidence>
<feature type="transmembrane region" description="Helical" evidence="1">
    <location>
        <begin position="47"/>
        <end position="72"/>
    </location>
</feature>
<evidence type="ECO:0000259" key="2">
    <source>
        <dbReference type="Pfam" id="PF09472"/>
    </source>
</evidence>
<dbReference type="NCBIfam" id="TIGR02507">
    <property type="entry name" value="MtrF"/>
    <property type="match status" value="1"/>
</dbReference>
<keyword evidence="3" id="KW-0489">Methyltransferase</keyword>
<keyword evidence="3" id="KW-0808">Transferase</keyword>
<dbReference type="OrthoDB" id="74731at2157"/>
<evidence type="ECO:0000313" key="3">
    <source>
        <dbReference type="EMBL" id="ABK15155.1"/>
    </source>
</evidence>
<dbReference type="GO" id="GO:0030269">
    <property type="term" value="F:tetrahydromethanopterin S-methyltransferase activity"/>
    <property type="evidence" value="ECO:0007669"/>
    <property type="project" value="InterPro"/>
</dbReference>
<dbReference type="GO" id="GO:0016020">
    <property type="term" value="C:membrane"/>
    <property type="evidence" value="ECO:0007669"/>
    <property type="project" value="InterPro"/>
</dbReference>
<organism evidence="3 4">
    <name type="scientific">Methanothrix thermoacetophila (strain DSM 6194 / JCM 14653 / NBRC 101360 / PT)</name>
    <name type="common">Methanosaeta thermophila</name>
    <dbReference type="NCBI Taxonomy" id="349307"/>
    <lineage>
        <taxon>Archaea</taxon>
        <taxon>Methanobacteriati</taxon>
        <taxon>Methanobacteriota</taxon>
        <taxon>Stenosarchaea group</taxon>
        <taxon>Methanomicrobia</taxon>
        <taxon>Methanotrichales</taxon>
        <taxon>Methanotrichaceae</taxon>
        <taxon>Methanothrix</taxon>
    </lineage>
</organism>
<name>A0B8Y1_METTP</name>
<dbReference type="GO" id="GO:0032259">
    <property type="term" value="P:methylation"/>
    <property type="evidence" value="ECO:0007669"/>
    <property type="project" value="UniProtKB-KW"/>
</dbReference>
<accession>A0B8Y1</accession>
<gene>
    <name evidence="3" type="ordered locus">Mthe_1380</name>
</gene>
<dbReference type="EC" id="2.1.1.86" evidence="3"/>
<feature type="domain" description="Tetrahydromethanopterin S-methyltransferase F subunit" evidence="2">
    <location>
        <begin position="11"/>
        <end position="72"/>
    </location>
</feature>
<dbReference type="RefSeq" id="WP_011696547.1">
    <property type="nucleotide sequence ID" value="NC_008553.1"/>
</dbReference>
<sequence length="75" mass="7884">MAGDEIVYGQGTPAVIEPAMPLFDQIVDDIKYKAQLLARETKLSSGVIAAAPQGFAIGFFLAVAMVLGPFLLMGV</sequence>
<protein>
    <submittedName>
        <fullName evidence="3">Tetrahydromethanopterin S-methyltransferase, subunit F</fullName>
        <ecNumber evidence="3">2.1.1.86</ecNumber>
    </submittedName>
</protein>
<keyword evidence="1" id="KW-1133">Transmembrane helix</keyword>
<keyword evidence="1" id="KW-0472">Membrane</keyword>
<reference evidence="3 4" key="1">
    <citation type="submission" date="2006-10" db="EMBL/GenBank/DDBJ databases">
        <title>Complete sequence of Methanosaeta thermophila PT.</title>
        <authorList>
            <consortium name="US DOE Joint Genome Institute"/>
            <person name="Copeland A."/>
            <person name="Lucas S."/>
            <person name="Lapidus A."/>
            <person name="Barry K."/>
            <person name="Detter J.C."/>
            <person name="Glavina del Rio T."/>
            <person name="Hammon N."/>
            <person name="Israni S."/>
            <person name="Pitluck S."/>
            <person name="Chain P."/>
            <person name="Malfatti S."/>
            <person name="Shin M."/>
            <person name="Vergez L."/>
            <person name="Schmutz J."/>
            <person name="Larimer F."/>
            <person name="Land M."/>
            <person name="Hauser L."/>
            <person name="Kyrpides N."/>
            <person name="Kim E."/>
            <person name="Smith K.S."/>
            <person name="Ingram-Smith C."/>
            <person name="Richardson P."/>
        </authorList>
    </citation>
    <scope>NUCLEOTIDE SEQUENCE [LARGE SCALE GENOMIC DNA]</scope>
    <source>
        <strain evidence="4">DSM 6194 / JCM 14653 / NBRC 101360 / PT</strain>
    </source>
</reference>